<dbReference type="AlphaFoldDB" id="A0A3M7PQR0"/>
<gene>
    <name evidence="1" type="ORF">BpHYR1_007791</name>
</gene>
<dbReference type="Proteomes" id="UP000276133">
    <property type="component" value="Unassembled WGS sequence"/>
</dbReference>
<evidence type="ECO:0000313" key="2">
    <source>
        <dbReference type="Proteomes" id="UP000276133"/>
    </source>
</evidence>
<dbReference type="EMBL" id="REGN01009349">
    <property type="protein sequence ID" value="RNA01390.1"/>
    <property type="molecule type" value="Genomic_DNA"/>
</dbReference>
<organism evidence="1 2">
    <name type="scientific">Brachionus plicatilis</name>
    <name type="common">Marine rotifer</name>
    <name type="synonym">Brachionus muelleri</name>
    <dbReference type="NCBI Taxonomy" id="10195"/>
    <lineage>
        <taxon>Eukaryota</taxon>
        <taxon>Metazoa</taxon>
        <taxon>Spiralia</taxon>
        <taxon>Gnathifera</taxon>
        <taxon>Rotifera</taxon>
        <taxon>Eurotatoria</taxon>
        <taxon>Monogononta</taxon>
        <taxon>Pseudotrocha</taxon>
        <taxon>Ploima</taxon>
        <taxon>Brachionidae</taxon>
        <taxon>Brachionus</taxon>
    </lineage>
</organism>
<name>A0A3M7PQR0_BRAPC</name>
<accession>A0A3M7PQR0</accession>
<evidence type="ECO:0000313" key="1">
    <source>
        <dbReference type="EMBL" id="RNA01390.1"/>
    </source>
</evidence>
<sequence>MFRPEKYGLVYCRQLHFQKKSKICQHPLWLSRPKSTSVFKDRSWASSIMMAEYLSKSGSFKLSLSKIPSVMYFITVESDVQSSKRMA</sequence>
<proteinExistence type="predicted"/>
<protein>
    <submittedName>
        <fullName evidence="1">Uncharacterized protein</fullName>
    </submittedName>
</protein>
<keyword evidence="2" id="KW-1185">Reference proteome</keyword>
<reference evidence="1 2" key="1">
    <citation type="journal article" date="2018" name="Sci. Rep.">
        <title>Genomic signatures of local adaptation to the degree of environmental predictability in rotifers.</title>
        <authorList>
            <person name="Franch-Gras L."/>
            <person name="Hahn C."/>
            <person name="Garcia-Roger E.M."/>
            <person name="Carmona M.J."/>
            <person name="Serra M."/>
            <person name="Gomez A."/>
        </authorList>
    </citation>
    <scope>NUCLEOTIDE SEQUENCE [LARGE SCALE GENOMIC DNA]</scope>
    <source>
        <strain evidence="1">HYR1</strain>
    </source>
</reference>
<comment type="caution">
    <text evidence="1">The sequence shown here is derived from an EMBL/GenBank/DDBJ whole genome shotgun (WGS) entry which is preliminary data.</text>
</comment>